<accession>A0A9J5YHF6</accession>
<protein>
    <submittedName>
        <fullName evidence="1">Uncharacterized protein</fullName>
    </submittedName>
</protein>
<proteinExistence type="predicted"/>
<gene>
    <name evidence="1" type="ORF">H5410_030450</name>
</gene>
<keyword evidence="2" id="KW-1185">Reference proteome</keyword>
<dbReference type="EMBL" id="JACXVP010000006">
    <property type="protein sequence ID" value="KAG5599080.1"/>
    <property type="molecule type" value="Genomic_DNA"/>
</dbReference>
<reference evidence="1 2" key="1">
    <citation type="submission" date="2020-09" db="EMBL/GenBank/DDBJ databases">
        <title>De no assembly of potato wild relative species, Solanum commersonii.</title>
        <authorList>
            <person name="Cho K."/>
        </authorList>
    </citation>
    <scope>NUCLEOTIDE SEQUENCE [LARGE SCALE GENOMIC DNA]</scope>
    <source>
        <strain evidence="1">LZ3.2</strain>
        <tissue evidence="1">Leaf</tissue>
    </source>
</reference>
<dbReference type="AlphaFoldDB" id="A0A9J5YHF6"/>
<organism evidence="1 2">
    <name type="scientific">Solanum commersonii</name>
    <name type="common">Commerson's wild potato</name>
    <name type="synonym">Commerson's nightshade</name>
    <dbReference type="NCBI Taxonomy" id="4109"/>
    <lineage>
        <taxon>Eukaryota</taxon>
        <taxon>Viridiplantae</taxon>
        <taxon>Streptophyta</taxon>
        <taxon>Embryophyta</taxon>
        <taxon>Tracheophyta</taxon>
        <taxon>Spermatophyta</taxon>
        <taxon>Magnoliopsida</taxon>
        <taxon>eudicotyledons</taxon>
        <taxon>Gunneridae</taxon>
        <taxon>Pentapetalae</taxon>
        <taxon>asterids</taxon>
        <taxon>lamiids</taxon>
        <taxon>Solanales</taxon>
        <taxon>Solanaceae</taxon>
        <taxon>Solanoideae</taxon>
        <taxon>Solaneae</taxon>
        <taxon>Solanum</taxon>
    </lineage>
</organism>
<comment type="caution">
    <text evidence="1">The sequence shown here is derived from an EMBL/GenBank/DDBJ whole genome shotgun (WGS) entry which is preliminary data.</text>
</comment>
<dbReference type="Proteomes" id="UP000824120">
    <property type="component" value="Chromosome 6"/>
</dbReference>
<sequence>MLQFYYIRLACHCLAYLEDPAVCMSPGKHVNRLILHGEMVNINVRAKEEYSLMVGERHNGHKDFFEWALYECEEHCSQKNVKSCSVKYVVFPCRKEWTKLHSWYLSCSKMTSLAEFRKFCLTASHGHAEETMIVAVNETKGADEISAIEISCWPAEVTIIGAIDELAESKAVD</sequence>
<evidence type="ECO:0000313" key="1">
    <source>
        <dbReference type="EMBL" id="KAG5599080.1"/>
    </source>
</evidence>
<name>A0A9J5YHF6_SOLCO</name>
<evidence type="ECO:0000313" key="2">
    <source>
        <dbReference type="Proteomes" id="UP000824120"/>
    </source>
</evidence>